<accession>A0AAE0N838</accession>
<dbReference type="AlphaFoldDB" id="A0AAE0N838"/>
<evidence type="ECO:0000313" key="1">
    <source>
        <dbReference type="EMBL" id="KAK3374246.1"/>
    </source>
</evidence>
<name>A0AAE0N838_9PEZI</name>
<keyword evidence="2" id="KW-1185">Reference proteome</keyword>
<organism evidence="1 2">
    <name type="scientific">Lasiosphaeria ovina</name>
    <dbReference type="NCBI Taxonomy" id="92902"/>
    <lineage>
        <taxon>Eukaryota</taxon>
        <taxon>Fungi</taxon>
        <taxon>Dikarya</taxon>
        <taxon>Ascomycota</taxon>
        <taxon>Pezizomycotina</taxon>
        <taxon>Sordariomycetes</taxon>
        <taxon>Sordariomycetidae</taxon>
        <taxon>Sordariales</taxon>
        <taxon>Lasiosphaeriaceae</taxon>
        <taxon>Lasiosphaeria</taxon>
    </lineage>
</organism>
<reference evidence="1" key="2">
    <citation type="submission" date="2023-06" db="EMBL/GenBank/DDBJ databases">
        <authorList>
            <consortium name="Lawrence Berkeley National Laboratory"/>
            <person name="Haridas S."/>
            <person name="Hensen N."/>
            <person name="Bonometti L."/>
            <person name="Westerberg I."/>
            <person name="Brannstrom I.O."/>
            <person name="Guillou S."/>
            <person name="Cros-Aarteil S."/>
            <person name="Calhoun S."/>
            <person name="Kuo A."/>
            <person name="Mondo S."/>
            <person name="Pangilinan J."/>
            <person name="Riley R."/>
            <person name="Labutti K."/>
            <person name="Andreopoulos B."/>
            <person name="Lipzen A."/>
            <person name="Chen C."/>
            <person name="Yanf M."/>
            <person name="Daum C."/>
            <person name="Ng V."/>
            <person name="Clum A."/>
            <person name="Steindorff A."/>
            <person name="Ohm R."/>
            <person name="Martin F."/>
            <person name="Silar P."/>
            <person name="Natvig D."/>
            <person name="Lalanne C."/>
            <person name="Gautier V."/>
            <person name="Ament-Velasquez S.L."/>
            <person name="Kruys A."/>
            <person name="Hutchinson M.I."/>
            <person name="Powell A.J."/>
            <person name="Barry K."/>
            <person name="Miller A.N."/>
            <person name="Grigoriev I.V."/>
            <person name="Debuchy R."/>
            <person name="Gladieux P."/>
            <person name="Thoren M.H."/>
            <person name="Johannesson H."/>
        </authorList>
    </citation>
    <scope>NUCLEOTIDE SEQUENCE</scope>
    <source>
        <strain evidence="1">CBS 958.72</strain>
    </source>
</reference>
<reference evidence="1" key="1">
    <citation type="journal article" date="2023" name="Mol. Phylogenet. Evol.">
        <title>Genome-scale phylogeny and comparative genomics of the fungal order Sordariales.</title>
        <authorList>
            <person name="Hensen N."/>
            <person name="Bonometti L."/>
            <person name="Westerberg I."/>
            <person name="Brannstrom I.O."/>
            <person name="Guillou S."/>
            <person name="Cros-Aarteil S."/>
            <person name="Calhoun S."/>
            <person name="Haridas S."/>
            <person name="Kuo A."/>
            <person name="Mondo S."/>
            <person name="Pangilinan J."/>
            <person name="Riley R."/>
            <person name="LaButti K."/>
            <person name="Andreopoulos B."/>
            <person name="Lipzen A."/>
            <person name="Chen C."/>
            <person name="Yan M."/>
            <person name="Daum C."/>
            <person name="Ng V."/>
            <person name="Clum A."/>
            <person name="Steindorff A."/>
            <person name="Ohm R.A."/>
            <person name="Martin F."/>
            <person name="Silar P."/>
            <person name="Natvig D.O."/>
            <person name="Lalanne C."/>
            <person name="Gautier V."/>
            <person name="Ament-Velasquez S.L."/>
            <person name="Kruys A."/>
            <person name="Hutchinson M.I."/>
            <person name="Powell A.J."/>
            <person name="Barry K."/>
            <person name="Miller A.N."/>
            <person name="Grigoriev I.V."/>
            <person name="Debuchy R."/>
            <person name="Gladieux P."/>
            <person name="Hiltunen Thoren M."/>
            <person name="Johannesson H."/>
        </authorList>
    </citation>
    <scope>NUCLEOTIDE SEQUENCE</scope>
    <source>
        <strain evidence="1">CBS 958.72</strain>
    </source>
</reference>
<proteinExistence type="predicted"/>
<protein>
    <submittedName>
        <fullName evidence="1">Uncharacterized protein</fullName>
    </submittedName>
</protein>
<dbReference type="Proteomes" id="UP001287356">
    <property type="component" value="Unassembled WGS sequence"/>
</dbReference>
<sequence>MDSESGSASGISKDASQAQGIATLASLMRELNTTVIRSIDLEQSKITPIKPSSSTRNGVQHESEYEFDDNIKSLFEVSKSPAITMVPTNPDWLPRITKQEAKPLNSIPTTDSLSSICTYLEQLVDVCPCPCTITENRGSSQNPPQSPQTDFNVYPTMPISIFSRRPYIPLFEIIGDWVGTSFSIRLQIYSTPELPKLLCSTTLSTGLKHISCFYKYFELRLSGFKTLEAIFRCSATETTFM</sequence>
<evidence type="ECO:0000313" key="2">
    <source>
        <dbReference type="Proteomes" id="UP001287356"/>
    </source>
</evidence>
<comment type="caution">
    <text evidence="1">The sequence shown here is derived from an EMBL/GenBank/DDBJ whole genome shotgun (WGS) entry which is preliminary data.</text>
</comment>
<gene>
    <name evidence="1" type="ORF">B0T24DRAFT_290470</name>
</gene>
<dbReference type="EMBL" id="JAULSN010000004">
    <property type="protein sequence ID" value="KAK3374246.1"/>
    <property type="molecule type" value="Genomic_DNA"/>
</dbReference>